<evidence type="ECO:0000256" key="5">
    <source>
        <dbReference type="ARBA" id="ARBA00023237"/>
    </source>
</evidence>
<feature type="chain" id="PRO_5040864393" evidence="6">
    <location>
        <begin position="25"/>
        <end position="474"/>
    </location>
</feature>
<evidence type="ECO:0000313" key="9">
    <source>
        <dbReference type="EMBL" id="MCK8142750.1"/>
    </source>
</evidence>
<dbReference type="Pfam" id="PF14322">
    <property type="entry name" value="SusD-like_3"/>
    <property type="match status" value="1"/>
</dbReference>
<gene>
    <name evidence="9" type="ORF">MW871_12680</name>
</gene>
<keyword evidence="5" id="KW-0998">Cell outer membrane</keyword>
<feature type="domain" description="SusD-like N-terminal" evidence="8">
    <location>
        <begin position="89"/>
        <end position="227"/>
    </location>
</feature>
<dbReference type="Pfam" id="PF07980">
    <property type="entry name" value="SusD_RagB"/>
    <property type="match status" value="1"/>
</dbReference>
<evidence type="ECO:0000256" key="4">
    <source>
        <dbReference type="ARBA" id="ARBA00023136"/>
    </source>
</evidence>
<proteinExistence type="inferred from homology"/>
<dbReference type="Gene3D" id="1.25.40.390">
    <property type="match status" value="1"/>
</dbReference>
<dbReference type="RefSeq" id="WP_248428904.1">
    <property type="nucleotide sequence ID" value="NZ_JALNUB010000007.1"/>
</dbReference>
<protein>
    <submittedName>
        <fullName evidence="9">RagB/SusD family nutrient uptake outer membrane protein</fullName>
    </submittedName>
</protein>
<evidence type="ECO:0000256" key="1">
    <source>
        <dbReference type="ARBA" id="ARBA00004442"/>
    </source>
</evidence>
<keyword evidence="4" id="KW-0472">Membrane</keyword>
<comment type="caution">
    <text evidence="9">The sequence shown here is derived from an EMBL/GenBank/DDBJ whole genome shotgun (WGS) entry which is preliminary data.</text>
</comment>
<dbReference type="GO" id="GO:0009279">
    <property type="term" value="C:cell outer membrane"/>
    <property type="evidence" value="ECO:0007669"/>
    <property type="project" value="UniProtKB-SubCell"/>
</dbReference>
<evidence type="ECO:0000259" key="8">
    <source>
        <dbReference type="Pfam" id="PF14322"/>
    </source>
</evidence>
<evidence type="ECO:0000256" key="3">
    <source>
        <dbReference type="ARBA" id="ARBA00022729"/>
    </source>
</evidence>
<keyword evidence="3 6" id="KW-0732">Signal</keyword>
<feature type="domain" description="RagB/SusD" evidence="7">
    <location>
        <begin position="341"/>
        <end position="432"/>
    </location>
</feature>
<name>A0A9X2BP79_9FLAO</name>
<evidence type="ECO:0000259" key="7">
    <source>
        <dbReference type="Pfam" id="PF07980"/>
    </source>
</evidence>
<sequence length="474" mass="52501">MKQYIKKIKTVLFLALATSISSCSIDDIKPFNKLTPDDAVRDEASAQLVLNGVYNSGRAFDVNFFPLHLAALGIEGTFSTGISGSKGFNTNEVPVDNIYLTNLYNGHYKTINSCNFLIQELEAGKAIGISEERKGEMLSEAKFQRAFAYFNLLRYFGEFYNLNSTYGVVLRTEFSTTLDAKPRNTVAEVYKLIEEDLLFASDKGPIYIDHFYTGSLAAKALLSKVYLYEGKFTESATLADDVISNGPNEGYELELNYADIFAKSFRSSEVIFAPFTGPDNEGKTAMYQVNRMKSSNTFKTLADVQKGTSNDGSLVGSGSGFDPRYAFAYSDNTKKGNGNGKYPFADNQQSQGNTLYHLRLGEIYLIKAEAEARRTGGDLDIALESLNDIRFRAGVDLKTLSDKATLLNDIREEKLLELFFENGESWFDIVRYVNLGNLTASSAKASLVSPNQFVLPIPLQVIAGNKFIIPNKGY</sequence>
<dbReference type="InterPro" id="IPR012944">
    <property type="entry name" value="SusD_RagB_dom"/>
</dbReference>
<feature type="signal peptide" evidence="6">
    <location>
        <begin position="1"/>
        <end position="24"/>
    </location>
</feature>
<dbReference type="SUPFAM" id="SSF48452">
    <property type="entry name" value="TPR-like"/>
    <property type="match status" value="1"/>
</dbReference>
<dbReference type="AlphaFoldDB" id="A0A9X2BP79"/>
<dbReference type="PROSITE" id="PS51257">
    <property type="entry name" value="PROKAR_LIPOPROTEIN"/>
    <property type="match status" value="1"/>
</dbReference>
<dbReference type="InterPro" id="IPR011990">
    <property type="entry name" value="TPR-like_helical_dom_sf"/>
</dbReference>
<organism evidence="9 10">
    <name type="scientific">Flavobacterium pygoscelis</name>
    <dbReference type="NCBI Taxonomy" id="2893176"/>
    <lineage>
        <taxon>Bacteria</taxon>
        <taxon>Pseudomonadati</taxon>
        <taxon>Bacteroidota</taxon>
        <taxon>Flavobacteriia</taxon>
        <taxon>Flavobacteriales</taxon>
        <taxon>Flavobacteriaceae</taxon>
        <taxon>Flavobacterium</taxon>
    </lineage>
</organism>
<evidence type="ECO:0000256" key="6">
    <source>
        <dbReference type="SAM" id="SignalP"/>
    </source>
</evidence>
<dbReference type="EMBL" id="JALNUB010000007">
    <property type="protein sequence ID" value="MCK8142750.1"/>
    <property type="molecule type" value="Genomic_DNA"/>
</dbReference>
<dbReference type="Proteomes" id="UP001139260">
    <property type="component" value="Unassembled WGS sequence"/>
</dbReference>
<comment type="subcellular location">
    <subcellularLocation>
        <location evidence="1">Cell outer membrane</location>
    </subcellularLocation>
</comment>
<evidence type="ECO:0000313" key="10">
    <source>
        <dbReference type="Proteomes" id="UP001139260"/>
    </source>
</evidence>
<reference evidence="9" key="1">
    <citation type="submission" date="2022-04" db="EMBL/GenBank/DDBJ databases">
        <title>Flavobacterium pygoscelis sp. nov. isolated from Chinstrap chick (Pygoscelis antarcticus).</title>
        <authorList>
            <person name="Irgang R."/>
            <person name="Poblete-Morales M."/>
            <person name="Avendano-Herrera R."/>
        </authorList>
    </citation>
    <scope>NUCLEOTIDE SEQUENCE</scope>
    <source>
        <strain evidence="9">I-SCBP12n</strain>
    </source>
</reference>
<comment type="similarity">
    <text evidence="2">Belongs to the SusD family.</text>
</comment>
<dbReference type="CDD" id="cd08977">
    <property type="entry name" value="SusD"/>
    <property type="match status" value="1"/>
</dbReference>
<evidence type="ECO:0000256" key="2">
    <source>
        <dbReference type="ARBA" id="ARBA00006275"/>
    </source>
</evidence>
<dbReference type="InterPro" id="IPR033985">
    <property type="entry name" value="SusD-like_N"/>
</dbReference>
<accession>A0A9X2BP79</accession>
<keyword evidence="10" id="KW-1185">Reference proteome</keyword>